<feature type="coiled-coil region" evidence="16">
    <location>
        <begin position="276"/>
        <end position="327"/>
    </location>
</feature>
<evidence type="ECO:0000256" key="16">
    <source>
        <dbReference type="SAM" id="Coils"/>
    </source>
</evidence>
<evidence type="ECO:0000256" key="5">
    <source>
        <dbReference type="ARBA" id="ARBA00022794"/>
    </source>
</evidence>
<keyword evidence="19" id="KW-1185">Reference proteome</keyword>
<evidence type="ECO:0000256" key="3">
    <source>
        <dbReference type="ARBA" id="ARBA00022553"/>
    </source>
</evidence>
<feature type="domain" description="IFT81 calponin homology" evidence="17">
    <location>
        <begin position="7"/>
        <end position="124"/>
    </location>
</feature>
<dbReference type="AlphaFoldDB" id="A0A9P0A1K9"/>
<comment type="similarity">
    <text evidence="12">Belongs to the IFT81 family.</text>
</comment>
<evidence type="ECO:0000256" key="15">
    <source>
        <dbReference type="ARBA" id="ARBA00079903"/>
    </source>
</evidence>
<dbReference type="GO" id="GO:0030992">
    <property type="term" value="C:intraciliary transport particle B"/>
    <property type="evidence" value="ECO:0007669"/>
    <property type="project" value="InterPro"/>
</dbReference>
<evidence type="ECO:0000313" key="19">
    <source>
        <dbReference type="Proteomes" id="UP001152759"/>
    </source>
</evidence>
<evidence type="ECO:0000256" key="11">
    <source>
        <dbReference type="ARBA" id="ARBA00023273"/>
    </source>
</evidence>
<dbReference type="GO" id="GO:0015631">
    <property type="term" value="F:tubulin binding"/>
    <property type="evidence" value="ECO:0007669"/>
    <property type="project" value="InterPro"/>
</dbReference>
<dbReference type="GO" id="GO:0036064">
    <property type="term" value="C:ciliary basal body"/>
    <property type="evidence" value="ECO:0007669"/>
    <property type="project" value="TreeGrafter"/>
</dbReference>
<name>A0A9P0A1K9_BEMTA</name>
<evidence type="ECO:0000256" key="7">
    <source>
        <dbReference type="ARBA" id="ARBA00022990"/>
    </source>
</evidence>
<proteinExistence type="inferred from homology"/>
<organism evidence="18 19">
    <name type="scientific">Bemisia tabaci</name>
    <name type="common">Sweetpotato whitefly</name>
    <name type="synonym">Aleurodes tabaci</name>
    <dbReference type="NCBI Taxonomy" id="7038"/>
    <lineage>
        <taxon>Eukaryota</taxon>
        <taxon>Metazoa</taxon>
        <taxon>Ecdysozoa</taxon>
        <taxon>Arthropoda</taxon>
        <taxon>Hexapoda</taxon>
        <taxon>Insecta</taxon>
        <taxon>Pterygota</taxon>
        <taxon>Neoptera</taxon>
        <taxon>Paraneoptera</taxon>
        <taxon>Hemiptera</taxon>
        <taxon>Sternorrhyncha</taxon>
        <taxon>Aleyrodoidea</taxon>
        <taxon>Aleyrodidae</taxon>
        <taxon>Aleyrodinae</taxon>
        <taxon>Bemisia</taxon>
    </lineage>
</organism>
<evidence type="ECO:0000256" key="8">
    <source>
        <dbReference type="ARBA" id="ARBA00023054"/>
    </source>
</evidence>
<dbReference type="InterPro" id="IPR041146">
    <property type="entry name" value="IFT81_CH"/>
</dbReference>
<dbReference type="PANTHER" id="PTHR15614:SF2">
    <property type="entry name" value="INTRAFLAGELLAR TRANSPORT PROTEIN 81 HOMOLOG"/>
    <property type="match status" value="1"/>
</dbReference>
<feature type="coiled-coil region" evidence="16">
    <location>
        <begin position="526"/>
        <end position="560"/>
    </location>
</feature>
<keyword evidence="10" id="KW-0206">Cytoskeleton</keyword>
<evidence type="ECO:0000256" key="6">
    <source>
        <dbReference type="ARBA" id="ARBA00022871"/>
    </source>
</evidence>
<dbReference type="FunFam" id="1.10.418.70:FF:000001">
    <property type="entry name" value="Intraflagellar transport protein 81 homolog"/>
    <property type="match status" value="1"/>
</dbReference>
<dbReference type="GO" id="GO:0007283">
    <property type="term" value="P:spermatogenesis"/>
    <property type="evidence" value="ECO:0007669"/>
    <property type="project" value="UniProtKB-KW"/>
</dbReference>
<dbReference type="GO" id="GO:0060271">
    <property type="term" value="P:cilium assembly"/>
    <property type="evidence" value="ECO:0007669"/>
    <property type="project" value="InterPro"/>
</dbReference>
<keyword evidence="3" id="KW-0597">Phosphoprotein</keyword>
<reference evidence="18" key="1">
    <citation type="submission" date="2021-12" db="EMBL/GenBank/DDBJ databases">
        <authorList>
            <person name="King R."/>
        </authorList>
    </citation>
    <scope>NUCLEOTIDE SEQUENCE</scope>
</reference>
<evidence type="ECO:0000313" key="18">
    <source>
        <dbReference type="EMBL" id="CAH0382204.1"/>
    </source>
</evidence>
<dbReference type="GO" id="GO:0042073">
    <property type="term" value="P:intraciliary transport"/>
    <property type="evidence" value="ECO:0007669"/>
    <property type="project" value="InterPro"/>
</dbReference>
<evidence type="ECO:0000256" key="2">
    <source>
        <dbReference type="ARBA" id="ARBA00022490"/>
    </source>
</evidence>
<keyword evidence="4" id="KW-0221">Differentiation</keyword>
<evidence type="ECO:0000256" key="9">
    <source>
        <dbReference type="ARBA" id="ARBA00023069"/>
    </source>
</evidence>
<keyword evidence="11" id="KW-0966">Cell projection</keyword>
<accession>A0A9P0A1K9</accession>
<dbReference type="Proteomes" id="UP001152759">
    <property type="component" value="Chromosome 1"/>
</dbReference>
<comment type="function">
    <text evidence="13">Component of the intraflagellar transport (IFT) complex B: together with IFT74, forms a tubulin-binding module that specifically mediates transport of tubulin within the cilium. Binds tubulin via its CH (calponin-homology)-like region. Required for ciliogenesis. Required for proper regulation of SHH signaling. Plays an important role during spermatogenesis by modulating the assembly and elongation of the sperm flagella.</text>
</comment>
<gene>
    <name evidence="18" type="ORF">BEMITA_LOCUS1775</name>
</gene>
<keyword evidence="9" id="KW-0969">Cilium</keyword>
<dbReference type="InterPro" id="IPR043016">
    <property type="entry name" value="IFT81_N_sf"/>
</dbReference>
<feature type="coiled-coil region" evidence="16">
    <location>
        <begin position="360"/>
        <end position="387"/>
    </location>
</feature>
<evidence type="ECO:0000256" key="14">
    <source>
        <dbReference type="ARBA" id="ARBA00073058"/>
    </source>
</evidence>
<keyword evidence="6" id="KW-0744">Spermatogenesis</keyword>
<dbReference type="EMBL" id="OU963862">
    <property type="protein sequence ID" value="CAH0382204.1"/>
    <property type="molecule type" value="Genomic_DNA"/>
</dbReference>
<evidence type="ECO:0000256" key="12">
    <source>
        <dbReference type="ARBA" id="ARBA00043983"/>
    </source>
</evidence>
<feature type="coiled-coil region" evidence="16">
    <location>
        <begin position="159"/>
        <end position="193"/>
    </location>
</feature>
<dbReference type="GO" id="GO:0030154">
    <property type="term" value="P:cell differentiation"/>
    <property type="evidence" value="ECO:0007669"/>
    <property type="project" value="UniProtKB-KW"/>
</dbReference>
<keyword evidence="2" id="KW-0963">Cytoplasm</keyword>
<keyword evidence="8 16" id="KW-0175">Coiled coil</keyword>
<keyword evidence="7" id="KW-0007">Acetylation</keyword>
<comment type="subcellular location">
    <subcellularLocation>
        <location evidence="1">Cytoplasm</location>
        <location evidence="1">Cytoskeleton</location>
        <location evidence="1">Cilium basal body</location>
    </subcellularLocation>
</comment>
<protein>
    <recommendedName>
        <fullName evidence="14">Intraflagellar transport protein 81 homolog</fullName>
    </recommendedName>
    <alternativeName>
        <fullName evidence="15">Carnitine deficiency-associated protein expressed in ventricle 1</fullName>
    </alternativeName>
</protein>
<evidence type="ECO:0000259" key="17">
    <source>
        <dbReference type="Pfam" id="PF18383"/>
    </source>
</evidence>
<dbReference type="Pfam" id="PF18383">
    <property type="entry name" value="IFT81_CH"/>
    <property type="match status" value="1"/>
</dbReference>
<dbReference type="PANTHER" id="PTHR15614">
    <property type="entry name" value="INTRAFLAGELLAR TRANSPORT PROTEIN 81 HOMOLOG"/>
    <property type="match status" value="1"/>
</dbReference>
<dbReference type="Gene3D" id="1.10.418.70">
    <property type="entry name" value="Intraflagellar transport protein 81, N-terminal domain"/>
    <property type="match status" value="1"/>
</dbReference>
<dbReference type="InterPro" id="IPR029600">
    <property type="entry name" value="IFT81"/>
</dbReference>
<evidence type="ECO:0000256" key="1">
    <source>
        <dbReference type="ARBA" id="ARBA00004120"/>
    </source>
</evidence>
<sequence length="663" mass="76743">MRSCDNKFVISCLNAEPFNKKFNLISFDAISPEELNQILQEVLAEIDKNFKPADEPEDPEHMIIRLLNSLRVLKYKPANNLSHFRQGLAKGDKKIIHPILEWLFQNISELKKRAYLAQFLVKVEIPLEILANVDIAALYEQYGKLIEEFKAVHKEYVAATTAKINIAELRADLDAMQREKDIVLKKIDQLKKKTELLPEKDIMFQESRLLRIEKEKRKEFMNQISNETVLLQQCQKKQMSMMHQLEDLKQASQGMTVEGILQKLNEEKEVTTYVTNQKLPREIEQVEKELKILESVCNDDNLSRDSVVQISAKIEEVNQEINRQIEKHLISVDPASEKLVPYRQQATLIAQKKSTAAEQFASLKKTLTSLETELKEKEEKIKDILGEESLILKEEDFKRYVNKLKTRSSLYKKCRSELTIIKTEKGILSRTADLLVAKGRKLNVKLDETVSDDPETARQDNIKNMGGEITSDVTELAVLISQLHSDIAECKARIVPKLDDLKPLQKEFKDIGLEYEEHQNNYNRKSAILDSSIMKLKQEVKALREEQERIESEKSLIMAQSTIAKVDLQRVRNESQLYLNKSKTETTIKEKLNDKIAEKERESKILKDQQQVIDRSQAKLLKQQEIWTNLELLFKLKLNCMEKAKKKDGVLYLQEGAETLILQ</sequence>
<keyword evidence="5" id="KW-0970">Cilium biogenesis/degradation</keyword>
<evidence type="ECO:0000256" key="4">
    <source>
        <dbReference type="ARBA" id="ARBA00022782"/>
    </source>
</evidence>
<evidence type="ECO:0000256" key="13">
    <source>
        <dbReference type="ARBA" id="ARBA00055755"/>
    </source>
</evidence>
<evidence type="ECO:0000256" key="10">
    <source>
        <dbReference type="ARBA" id="ARBA00023212"/>
    </source>
</evidence>